<comment type="caution">
    <text evidence="2">The sequence shown here is derived from an EMBL/GenBank/DDBJ whole genome shotgun (WGS) entry which is preliminary data.</text>
</comment>
<feature type="transmembrane region" description="Helical" evidence="1">
    <location>
        <begin position="203"/>
        <end position="227"/>
    </location>
</feature>
<feature type="transmembrane region" description="Helical" evidence="1">
    <location>
        <begin position="239"/>
        <end position="257"/>
    </location>
</feature>
<feature type="transmembrane region" description="Helical" evidence="1">
    <location>
        <begin position="263"/>
        <end position="281"/>
    </location>
</feature>
<dbReference type="Proteomes" id="UP001174839">
    <property type="component" value="Unassembled WGS sequence"/>
</dbReference>
<evidence type="ECO:0000313" key="3">
    <source>
        <dbReference type="Proteomes" id="UP001174839"/>
    </source>
</evidence>
<feature type="transmembrane region" description="Helical" evidence="1">
    <location>
        <begin position="75"/>
        <end position="105"/>
    </location>
</feature>
<reference evidence="2" key="1">
    <citation type="submission" date="2023-06" db="EMBL/GenBank/DDBJ databases">
        <title>Robiginitalea aurantiacus sp. nov. and Algoriphagus sediminis sp. nov., isolated from coastal sediment.</title>
        <authorList>
            <person name="Zhou Z.Y."/>
            <person name="An J."/>
            <person name="Jia Y.W."/>
            <person name="Du Z.J."/>
        </authorList>
    </citation>
    <scope>NUCLEOTIDE SEQUENCE</scope>
    <source>
        <strain evidence="2">M39</strain>
    </source>
</reference>
<proteinExistence type="predicted"/>
<keyword evidence="3" id="KW-1185">Reference proteome</keyword>
<feature type="transmembrane region" description="Helical" evidence="1">
    <location>
        <begin position="125"/>
        <end position="153"/>
    </location>
</feature>
<keyword evidence="1" id="KW-1133">Transmembrane helix</keyword>
<dbReference type="RefSeq" id="WP_289723279.1">
    <property type="nucleotide sequence ID" value="NZ_JAUDUY010000001.1"/>
</dbReference>
<name>A0ABT7WAH4_9FLAO</name>
<feature type="transmembrane region" description="Helical" evidence="1">
    <location>
        <begin position="160"/>
        <end position="183"/>
    </location>
</feature>
<keyword evidence="1" id="KW-0812">Transmembrane</keyword>
<feature type="transmembrane region" description="Helical" evidence="1">
    <location>
        <begin position="12"/>
        <end position="30"/>
    </location>
</feature>
<feature type="transmembrane region" description="Helical" evidence="1">
    <location>
        <begin position="293"/>
        <end position="311"/>
    </location>
</feature>
<accession>A0ABT7WAH4</accession>
<keyword evidence="1" id="KW-0472">Membrane</keyword>
<protein>
    <submittedName>
        <fullName evidence="2">DUF6427 family protein</fullName>
    </submittedName>
</protein>
<dbReference type="EMBL" id="JAUDUY010000001">
    <property type="protein sequence ID" value="MDM9629911.1"/>
    <property type="molecule type" value="Genomic_DNA"/>
</dbReference>
<dbReference type="InterPro" id="IPR045625">
    <property type="entry name" value="DUF6427"/>
</dbReference>
<evidence type="ECO:0000256" key="1">
    <source>
        <dbReference type="SAM" id="Phobius"/>
    </source>
</evidence>
<gene>
    <name evidence="2" type="ORF">QU605_00400</name>
</gene>
<feature type="transmembrane region" description="Helical" evidence="1">
    <location>
        <begin position="42"/>
        <end position="63"/>
    </location>
</feature>
<evidence type="ECO:0000313" key="2">
    <source>
        <dbReference type="EMBL" id="MDM9629911.1"/>
    </source>
</evidence>
<dbReference type="Pfam" id="PF19992">
    <property type="entry name" value="DUF6427"/>
    <property type="match status" value="1"/>
</dbReference>
<organism evidence="2 3">
    <name type="scientific">Robiginitalea aurantiaca</name>
    <dbReference type="NCBI Taxonomy" id="3056915"/>
    <lineage>
        <taxon>Bacteria</taxon>
        <taxon>Pseudomonadati</taxon>
        <taxon>Bacteroidota</taxon>
        <taxon>Flavobacteriia</taxon>
        <taxon>Flavobacteriales</taxon>
        <taxon>Flavobacteriaceae</taxon>
        <taxon>Robiginitalea</taxon>
    </lineage>
</organism>
<sequence length="312" mass="35743">MISSLFGKTRPVNYILVLSVVFVFFSLAQLQWKDTNVSSFGFFWMIGSLSCLLLSLFLVNFIVQRNQLTAADSYAMLLYAQFVILFQDALRDPMVIIAAFFLLLAQRRLISMKSMKNLKEKIFDGALWIFASSLFVNWTLIFILLVWIYIYYYTPKKVNFWLIPIAAGITVGLISWSLFYLLGDSEFLFDHFSFSMEYFGIKNLPAFSLIKIAGFLILVTVAGIIAFVKQGKSGQGRLIQLRLLVVVWILTVLVAFLTGERLISTISFAFFASAVFVARYVESIRRVFLKEIILYSATVFSILIFFLEWVGK</sequence>